<dbReference type="Proteomes" id="UP000237883">
    <property type="component" value="Chromosome"/>
</dbReference>
<proteinExistence type="predicted"/>
<keyword evidence="2" id="KW-1185">Reference proteome</keyword>
<organism evidence="1 2">
    <name type="scientific">Mogibacterium diversum</name>
    <dbReference type="NCBI Taxonomy" id="114527"/>
    <lineage>
        <taxon>Bacteria</taxon>
        <taxon>Bacillati</taxon>
        <taxon>Bacillota</taxon>
        <taxon>Clostridia</taxon>
        <taxon>Peptostreptococcales</taxon>
        <taxon>Anaerovoracaceae</taxon>
        <taxon>Mogibacterium</taxon>
    </lineage>
</organism>
<dbReference type="RefSeq" id="WP_106057533.1">
    <property type="nucleotide sequence ID" value="NZ_CAURSC010000001.1"/>
</dbReference>
<protein>
    <submittedName>
        <fullName evidence="1">Uncharacterized protein</fullName>
    </submittedName>
</protein>
<dbReference type="EMBL" id="CP027228">
    <property type="protein sequence ID" value="AVM48477.1"/>
    <property type="molecule type" value="Genomic_DNA"/>
</dbReference>
<evidence type="ECO:0000313" key="1">
    <source>
        <dbReference type="EMBL" id="AVM48477.1"/>
    </source>
</evidence>
<dbReference type="OrthoDB" id="1647077at2"/>
<sequence length="78" mass="9034">MNEFDVCVQLYRIHEDEFEGYIDDLVEAGIIAKYIAKDTGIEYYRQTLKSSEFSKLPVNKIKAFLLEAKKIISVNLSK</sequence>
<dbReference type="GeneID" id="78391872"/>
<dbReference type="KEGG" id="mdv:C5Q96_06295"/>
<gene>
    <name evidence="1" type="ORF">C5Q96_06295</name>
</gene>
<dbReference type="AlphaFoldDB" id="A0A2S0L5B6"/>
<reference evidence="2" key="1">
    <citation type="submission" date="2018-02" db="EMBL/GenBank/DDBJ databases">
        <authorList>
            <person name="Holder M.E."/>
            <person name="Ajami N.J."/>
            <person name="Petrosino J.F."/>
        </authorList>
    </citation>
    <scope>NUCLEOTIDE SEQUENCE [LARGE SCALE GENOMIC DNA]</scope>
    <source>
        <strain evidence="2">CCUG 47132</strain>
    </source>
</reference>
<evidence type="ECO:0000313" key="2">
    <source>
        <dbReference type="Proteomes" id="UP000237883"/>
    </source>
</evidence>
<name>A0A2S0L5B6_9FIRM</name>
<accession>A0A2S0L5B6</accession>